<evidence type="ECO:0000256" key="4">
    <source>
        <dbReference type="ARBA" id="ARBA00022737"/>
    </source>
</evidence>
<feature type="repeat" description="Solcar" evidence="6">
    <location>
        <begin position="215"/>
        <end position="299"/>
    </location>
</feature>
<dbReference type="GO" id="GO:0016020">
    <property type="term" value="C:membrane"/>
    <property type="evidence" value="ECO:0007669"/>
    <property type="project" value="UniProtKB-SubCell"/>
</dbReference>
<accession>A0A6T8GPB6</accession>
<gene>
    <name evidence="8" type="ORF">HAND00432_LOCUS34806</name>
</gene>
<keyword evidence="2 7" id="KW-0813">Transport</keyword>
<dbReference type="InterPro" id="IPR002067">
    <property type="entry name" value="MCP"/>
</dbReference>
<feature type="repeat" description="Solcar" evidence="6">
    <location>
        <begin position="19"/>
        <end position="110"/>
    </location>
</feature>
<keyword evidence="5 6" id="KW-0472">Membrane</keyword>
<evidence type="ECO:0000256" key="6">
    <source>
        <dbReference type="PROSITE-ProRule" id="PRU00282"/>
    </source>
</evidence>
<evidence type="ECO:0000256" key="3">
    <source>
        <dbReference type="ARBA" id="ARBA00022692"/>
    </source>
</evidence>
<dbReference type="PANTHER" id="PTHR24089">
    <property type="entry name" value="SOLUTE CARRIER FAMILY 25"/>
    <property type="match status" value="1"/>
</dbReference>
<evidence type="ECO:0000256" key="5">
    <source>
        <dbReference type="ARBA" id="ARBA00023136"/>
    </source>
</evidence>
<protein>
    <recommendedName>
        <fullName evidence="9">Mitochondrial carrier protein</fullName>
    </recommendedName>
</protein>
<comment type="similarity">
    <text evidence="7">Belongs to the mitochondrial carrier (TC 2.A.29) family.</text>
</comment>
<dbReference type="InterPro" id="IPR018108">
    <property type="entry name" value="MCP_transmembrane"/>
</dbReference>
<dbReference type="SUPFAM" id="SSF103506">
    <property type="entry name" value="Mitochondrial carrier"/>
    <property type="match status" value="1"/>
</dbReference>
<evidence type="ECO:0000256" key="7">
    <source>
        <dbReference type="RuleBase" id="RU000488"/>
    </source>
</evidence>
<evidence type="ECO:0000313" key="8">
    <source>
        <dbReference type="EMBL" id="CAD8983794.1"/>
    </source>
</evidence>
<dbReference type="AlphaFoldDB" id="A0A6T8GPB6"/>
<feature type="repeat" description="Solcar" evidence="6">
    <location>
        <begin position="123"/>
        <end position="206"/>
    </location>
</feature>
<comment type="subcellular location">
    <subcellularLocation>
        <location evidence="1">Membrane</location>
        <topology evidence="1">Multi-pass membrane protein</topology>
    </subcellularLocation>
</comment>
<dbReference type="GO" id="GO:0055085">
    <property type="term" value="P:transmembrane transport"/>
    <property type="evidence" value="ECO:0007669"/>
    <property type="project" value="InterPro"/>
</dbReference>
<dbReference type="Pfam" id="PF00153">
    <property type="entry name" value="Mito_carr"/>
    <property type="match status" value="3"/>
</dbReference>
<keyword evidence="4" id="KW-0677">Repeat</keyword>
<evidence type="ECO:0008006" key="9">
    <source>
        <dbReference type="Google" id="ProtNLM"/>
    </source>
</evidence>
<evidence type="ECO:0000256" key="1">
    <source>
        <dbReference type="ARBA" id="ARBA00004141"/>
    </source>
</evidence>
<evidence type="ECO:0000256" key="2">
    <source>
        <dbReference type="ARBA" id="ARBA00022448"/>
    </source>
</evidence>
<dbReference type="PRINTS" id="PR00926">
    <property type="entry name" value="MITOCARRIER"/>
</dbReference>
<reference evidence="8" key="1">
    <citation type="submission" date="2021-01" db="EMBL/GenBank/DDBJ databases">
        <authorList>
            <person name="Corre E."/>
            <person name="Pelletier E."/>
            <person name="Niang G."/>
            <person name="Scheremetjew M."/>
            <person name="Finn R."/>
            <person name="Kale V."/>
            <person name="Holt S."/>
            <person name="Cochrane G."/>
            <person name="Meng A."/>
            <person name="Brown T."/>
            <person name="Cohen L."/>
        </authorList>
    </citation>
    <scope>NUCLEOTIDE SEQUENCE</scope>
    <source>
        <strain evidence="8">CCMP644</strain>
    </source>
</reference>
<sequence length="308" mass="33497">MGEADVRSRPSVHAVVARKLKLDTLLAGGIAGAAARTLTSPLDRVKILMQTQYLSSGGAADQYKGIWQSLVKVYKEDGFRGYWRGNGANCVRVVPYSATQFVTFDHCKTWILSHTGRDSNEKLHIPERLVCGAIAGMMASAATHPLDVVRTRMAVQPELMGIFHTLATLWTEGGVSALYKGLGPTLASLAPFVAINFASYDTIKNFFYPNDNIRPSTLGSLCMGGSAGIIAQTACYPLDTVRRRMQMKGKNYTSTINAIVTISRVEGATALYKGIWANTLKVAPNNAIRFMVFEQLKGSKVFAALFGY</sequence>
<name>A0A6T8GPB6_HEMAN</name>
<dbReference type="InterPro" id="IPR023395">
    <property type="entry name" value="MCP_dom_sf"/>
</dbReference>
<keyword evidence="3 6" id="KW-0812">Transmembrane</keyword>
<organism evidence="8">
    <name type="scientific">Hemiselmis andersenii</name>
    <name type="common">Cryptophyte alga</name>
    <dbReference type="NCBI Taxonomy" id="464988"/>
    <lineage>
        <taxon>Eukaryota</taxon>
        <taxon>Cryptophyceae</taxon>
        <taxon>Cryptomonadales</taxon>
        <taxon>Hemiselmidaceae</taxon>
        <taxon>Hemiselmis</taxon>
    </lineage>
</organism>
<proteinExistence type="inferred from homology"/>
<dbReference type="Gene3D" id="1.50.40.10">
    <property type="entry name" value="Mitochondrial carrier domain"/>
    <property type="match status" value="1"/>
</dbReference>
<dbReference type="PROSITE" id="PS50920">
    <property type="entry name" value="SOLCAR"/>
    <property type="match status" value="3"/>
</dbReference>
<dbReference type="EMBL" id="HBFX01057857">
    <property type="protein sequence ID" value="CAD8983794.1"/>
    <property type="molecule type" value="Transcribed_RNA"/>
</dbReference>